<name>A0A1W6ZSX5_9HYPH</name>
<dbReference type="Pfam" id="PF09361">
    <property type="entry name" value="Phasin_2"/>
    <property type="match status" value="1"/>
</dbReference>
<evidence type="ECO:0000313" key="2">
    <source>
        <dbReference type="Proteomes" id="UP000194137"/>
    </source>
</evidence>
<dbReference type="EMBL" id="CP021112">
    <property type="protein sequence ID" value="ARP99834.1"/>
    <property type="molecule type" value="Genomic_DNA"/>
</dbReference>
<evidence type="ECO:0000313" key="1">
    <source>
        <dbReference type="EMBL" id="ARP99834.1"/>
    </source>
</evidence>
<protein>
    <submittedName>
        <fullName evidence="1">Uncharacterized protein</fullName>
    </submittedName>
</protein>
<sequence>MDTTKPFEIPADMRKFAEQSMEQARKAFDNFVTAAQQAMSDLEGRAQTARSGAIDVSGRAMTFAERNMAASFEFAQNLVRARTAEDVLRLQTEYVKAQIQALNEQTKELAEATAKVAKDTTQPRS</sequence>
<reference evidence="1 2" key="1">
    <citation type="submission" date="2017-05" db="EMBL/GenBank/DDBJ databases">
        <title>Full genome sequence of Pseudorhodoplanes sinuspersici.</title>
        <authorList>
            <person name="Dastgheib S.M.M."/>
            <person name="Shavandi M."/>
            <person name="Tirandaz H."/>
        </authorList>
    </citation>
    <scope>NUCLEOTIDE SEQUENCE [LARGE SCALE GENOMIC DNA]</scope>
    <source>
        <strain evidence="1 2">RIPI110</strain>
    </source>
</reference>
<dbReference type="Proteomes" id="UP000194137">
    <property type="component" value="Chromosome"/>
</dbReference>
<keyword evidence="2" id="KW-1185">Reference proteome</keyword>
<dbReference type="InterPro" id="IPR018968">
    <property type="entry name" value="Phasin"/>
</dbReference>
<organism evidence="1 2">
    <name type="scientific">Pseudorhodoplanes sinuspersici</name>
    <dbReference type="NCBI Taxonomy" id="1235591"/>
    <lineage>
        <taxon>Bacteria</taxon>
        <taxon>Pseudomonadati</taxon>
        <taxon>Pseudomonadota</taxon>
        <taxon>Alphaproteobacteria</taxon>
        <taxon>Hyphomicrobiales</taxon>
        <taxon>Pseudorhodoplanes</taxon>
    </lineage>
</organism>
<dbReference type="AlphaFoldDB" id="A0A1W6ZSX5"/>
<gene>
    <name evidence="1" type="ORF">CAK95_12640</name>
</gene>
<dbReference type="STRING" id="1235591.CAK95_12640"/>
<proteinExistence type="predicted"/>
<dbReference type="KEGG" id="psin:CAK95_12640"/>
<accession>A0A1W6ZSX5</accession>
<dbReference type="OrthoDB" id="7856369at2"/>